<keyword evidence="2" id="KW-0472">Membrane</keyword>
<evidence type="ECO:0000256" key="1">
    <source>
        <dbReference type="SAM" id="MobiDB-lite"/>
    </source>
</evidence>
<reference evidence="5" key="1">
    <citation type="journal article" date="2019" name="Int. J. Syst. Evol. Microbiol.">
        <title>The Global Catalogue of Microorganisms (GCM) 10K type strain sequencing project: providing services to taxonomists for standard genome sequencing and annotation.</title>
        <authorList>
            <consortium name="The Broad Institute Genomics Platform"/>
            <consortium name="The Broad Institute Genome Sequencing Center for Infectious Disease"/>
            <person name="Wu L."/>
            <person name="Ma J."/>
        </authorList>
    </citation>
    <scope>NUCLEOTIDE SEQUENCE [LARGE SCALE GENOMIC DNA]</scope>
    <source>
        <strain evidence="5">JCM 3338</strain>
    </source>
</reference>
<dbReference type="EMBL" id="JBHUHP010000010">
    <property type="protein sequence ID" value="MFD2092235.1"/>
    <property type="molecule type" value="Genomic_DNA"/>
</dbReference>
<keyword evidence="5" id="KW-1185">Reference proteome</keyword>
<keyword evidence="2" id="KW-1133">Transmembrane helix</keyword>
<proteinExistence type="predicted"/>
<name>A0ABW4X9X4_9ACTN</name>
<feature type="transmembrane region" description="Helical" evidence="2">
    <location>
        <begin position="38"/>
        <end position="57"/>
    </location>
</feature>
<feature type="region of interest" description="Disordered" evidence="1">
    <location>
        <begin position="255"/>
        <end position="278"/>
    </location>
</feature>
<evidence type="ECO:0000256" key="2">
    <source>
        <dbReference type="SAM" id="Phobius"/>
    </source>
</evidence>
<dbReference type="RefSeq" id="WP_376875720.1">
    <property type="nucleotide sequence ID" value="NZ_JBHUHP010000010.1"/>
</dbReference>
<feature type="domain" description="DUF58" evidence="3">
    <location>
        <begin position="205"/>
        <end position="250"/>
    </location>
</feature>
<sequence>MPTPAGRVLSSLTLRGRCLVAGAVALLLAGAVLGERALVQLAVFLLALPLLSALTVARERFRLSVRRTVTPPRVPRGETADVVLEVANADTRTGGLWVLTEQLPGDLGTAPRFVVERLAAGARTELRYRVHGHRRGRHTLGPLRLRLVDPFGLVERGAVGADSALLLVVPRVRPLGSGGPVGGQGGGGDGARRTIAVQGEDDVSTREYRHGDDLRKVHWRATARTGELMVRLEERPWRAQATLFVDTRARAHLVAPRARPGGQAGIPPRGPAGEDDPPTDSLEWLVEAAASIGTDLARRGAALRAVTDAGELLPTPGRGRLGPEELLDGLAGIGPSRLSGLGIGIEQLCRAAGEGPVVCLLGAVGPDDVVELVRSRSGPTTDLAVLADIESWADPGPGRGRRAMSAAARGALATQREDAARLLRAAGWRVAVARADRSVADVWAELGTPVPADPATAAGLQGTRA</sequence>
<protein>
    <submittedName>
        <fullName evidence="4">DUF58 domain-containing protein</fullName>
    </submittedName>
</protein>
<gene>
    <name evidence="4" type="ORF">ACFSHS_11700</name>
</gene>
<feature type="transmembrane region" description="Helical" evidence="2">
    <location>
        <begin position="12"/>
        <end position="32"/>
    </location>
</feature>
<dbReference type="InterPro" id="IPR002881">
    <property type="entry name" value="DUF58"/>
</dbReference>
<evidence type="ECO:0000313" key="5">
    <source>
        <dbReference type="Proteomes" id="UP001597402"/>
    </source>
</evidence>
<comment type="caution">
    <text evidence="4">The sequence shown here is derived from an EMBL/GenBank/DDBJ whole genome shotgun (WGS) entry which is preliminary data.</text>
</comment>
<organism evidence="4 5">
    <name type="scientific">Blastococcus deserti</name>
    <dbReference type="NCBI Taxonomy" id="2259033"/>
    <lineage>
        <taxon>Bacteria</taxon>
        <taxon>Bacillati</taxon>
        <taxon>Actinomycetota</taxon>
        <taxon>Actinomycetes</taxon>
        <taxon>Geodermatophilales</taxon>
        <taxon>Geodermatophilaceae</taxon>
        <taxon>Blastococcus</taxon>
    </lineage>
</organism>
<dbReference type="PANTHER" id="PTHR34351:SF1">
    <property type="entry name" value="SLR1927 PROTEIN"/>
    <property type="match status" value="1"/>
</dbReference>
<accession>A0ABW4X9X4</accession>
<dbReference type="Proteomes" id="UP001597402">
    <property type="component" value="Unassembled WGS sequence"/>
</dbReference>
<keyword evidence="2" id="KW-0812">Transmembrane</keyword>
<dbReference type="PANTHER" id="PTHR34351">
    <property type="entry name" value="SLR1927 PROTEIN-RELATED"/>
    <property type="match status" value="1"/>
</dbReference>
<evidence type="ECO:0000313" key="4">
    <source>
        <dbReference type="EMBL" id="MFD2092235.1"/>
    </source>
</evidence>
<evidence type="ECO:0000259" key="3">
    <source>
        <dbReference type="Pfam" id="PF01882"/>
    </source>
</evidence>
<dbReference type="Pfam" id="PF01882">
    <property type="entry name" value="DUF58"/>
    <property type="match status" value="1"/>
</dbReference>